<name>A0A4U2Z286_9BACI</name>
<protein>
    <submittedName>
        <fullName evidence="2">DDE-type integrase/transposase/recombinase</fullName>
    </submittedName>
</protein>
<dbReference type="GO" id="GO:0003676">
    <property type="term" value="F:nucleic acid binding"/>
    <property type="evidence" value="ECO:0007669"/>
    <property type="project" value="InterPro"/>
</dbReference>
<accession>A0A4U2Z286</accession>
<reference evidence="2 3" key="1">
    <citation type="submission" date="2019-04" db="EMBL/GenBank/DDBJ databases">
        <title>Lysinibacillus genome sequencing.</title>
        <authorList>
            <person name="Dunlap C."/>
        </authorList>
    </citation>
    <scope>NUCLEOTIDE SEQUENCE [LARGE SCALE GENOMIC DNA]</scope>
    <source>
        <strain evidence="2 3">CCTCC AB 2010389</strain>
    </source>
</reference>
<feature type="domain" description="Integrase catalytic" evidence="1">
    <location>
        <begin position="1"/>
        <end position="89"/>
    </location>
</feature>
<dbReference type="Proteomes" id="UP000308744">
    <property type="component" value="Unassembled WGS sequence"/>
</dbReference>
<dbReference type="InterPro" id="IPR050900">
    <property type="entry name" value="Transposase_IS3/IS150/IS904"/>
</dbReference>
<dbReference type="AlphaFoldDB" id="A0A4U2Z286"/>
<organism evidence="2 3">
    <name type="scientific">Lysinibacillus mangiferihumi</name>
    <dbReference type="NCBI Taxonomy" id="1130819"/>
    <lineage>
        <taxon>Bacteria</taxon>
        <taxon>Bacillati</taxon>
        <taxon>Bacillota</taxon>
        <taxon>Bacilli</taxon>
        <taxon>Bacillales</taxon>
        <taxon>Bacillaceae</taxon>
        <taxon>Lysinibacillus</taxon>
    </lineage>
</organism>
<dbReference type="InterPro" id="IPR036397">
    <property type="entry name" value="RNaseH_sf"/>
</dbReference>
<dbReference type="InterPro" id="IPR001584">
    <property type="entry name" value="Integrase_cat-core"/>
</dbReference>
<dbReference type="Gene3D" id="3.30.420.10">
    <property type="entry name" value="Ribonuclease H-like superfamily/Ribonuclease H"/>
    <property type="match status" value="1"/>
</dbReference>
<dbReference type="EMBL" id="SZPU01000044">
    <property type="protein sequence ID" value="TKI67745.1"/>
    <property type="molecule type" value="Genomic_DNA"/>
</dbReference>
<dbReference type="Pfam" id="PF13683">
    <property type="entry name" value="rve_3"/>
    <property type="match status" value="1"/>
</dbReference>
<keyword evidence="3" id="KW-1185">Reference proteome</keyword>
<proteinExistence type="predicted"/>
<evidence type="ECO:0000259" key="1">
    <source>
        <dbReference type="PROSITE" id="PS50994"/>
    </source>
</evidence>
<gene>
    <name evidence="2" type="ORF">FC756_12670</name>
</gene>
<dbReference type="PANTHER" id="PTHR46889:SF4">
    <property type="entry name" value="TRANSPOSASE INSO FOR INSERTION SEQUENCE ELEMENT IS911B-RELATED"/>
    <property type="match status" value="1"/>
</dbReference>
<comment type="caution">
    <text evidence="2">The sequence shown here is derived from an EMBL/GenBank/DDBJ whole genome shotgun (WGS) entry which is preliminary data.</text>
</comment>
<dbReference type="PANTHER" id="PTHR46889">
    <property type="entry name" value="TRANSPOSASE INSF FOR INSERTION SEQUENCE IS3B-RELATED"/>
    <property type="match status" value="1"/>
</dbReference>
<evidence type="ECO:0000313" key="2">
    <source>
        <dbReference type="EMBL" id="TKI67745.1"/>
    </source>
</evidence>
<sequence length="89" mass="10579">MLHSDQGYQYTSIKYHQQVEQLGIIGSYSRKGNCHDNACIESFFSHFKSECLYLLADNSEDEVIQAVEEYIYFYNYQRFQKRLNHLAPI</sequence>
<dbReference type="GO" id="GO:0015074">
    <property type="term" value="P:DNA integration"/>
    <property type="evidence" value="ECO:0007669"/>
    <property type="project" value="InterPro"/>
</dbReference>
<dbReference type="PROSITE" id="PS50994">
    <property type="entry name" value="INTEGRASE"/>
    <property type="match status" value="1"/>
</dbReference>
<dbReference type="InterPro" id="IPR012337">
    <property type="entry name" value="RNaseH-like_sf"/>
</dbReference>
<evidence type="ECO:0000313" key="3">
    <source>
        <dbReference type="Proteomes" id="UP000308744"/>
    </source>
</evidence>
<dbReference type="SUPFAM" id="SSF53098">
    <property type="entry name" value="Ribonuclease H-like"/>
    <property type="match status" value="1"/>
</dbReference>